<organism evidence="1 2">
    <name type="scientific">Aristaeella hokkaidonensis</name>
    <dbReference type="NCBI Taxonomy" id="3046382"/>
    <lineage>
        <taxon>Bacteria</taxon>
        <taxon>Bacillati</taxon>
        <taxon>Bacillota</taxon>
        <taxon>Clostridia</taxon>
        <taxon>Eubacteriales</taxon>
        <taxon>Aristaeellaceae</taxon>
        <taxon>Aristaeella</taxon>
    </lineage>
</organism>
<proteinExistence type="predicted"/>
<keyword evidence="2" id="KW-1185">Reference proteome</keyword>
<gene>
    <name evidence="1" type="ORF">JYE49_14260</name>
</gene>
<name>A0AC61MWK9_9FIRM</name>
<evidence type="ECO:0000313" key="2">
    <source>
        <dbReference type="Proteomes" id="UP000682782"/>
    </source>
</evidence>
<dbReference type="EMBL" id="CP068393">
    <property type="protein sequence ID" value="QUC66977.1"/>
    <property type="molecule type" value="Genomic_DNA"/>
</dbReference>
<protein>
    <submittedName>
        <fullName evidence="1">Uncharacterized protein</fullName>
    </submittedName>
</protein>
<evidence type="ECO:0000313" key="1">
    <source>
        <dbReference type="EMBL" id="QUC66977.1"/>
    </source>
</evidence>
<accession>A0AC61MWK9</accession>
<reference evidence="1" key="1">
    <citation type="submission" date="2021-01" db="EMBL/GenBank/DDBJ databases">
        <title>Complete genome sequence of Clostridiales bacterium R-7.</title>
        <authorList>
            <person name="Mahoney-Kurpe S.C."/>
            <person name="Palevich N."/>
            <person name="Koike S."/>
            <person name="Moon C.D."/>
            <person name="Attwood G.T."/>
        </authorList>
    </citation>
    <scope>NUCLEOTIDE SEQUENCE</scope>
    <source>
        <strain evidence="1">R-7</strain>
    </source>
</reference>
<dbReference type="Proteomes" id="UP000682782">
    <property type="component" value="Chromosome"/>
</dbReference>
<sequence length="641" mass="71699">MKKFLSLVLAAVMLLGICSFASADELTTLNTYETQGRELETWNIHYSQAAADLNVLCNLIDGLLTNDNHGNLKLNAAKSYESPDGGKTWIFTLNEGMTWFTKDGEVQADVKASDWATGLEWVLNYAKNDSYNVSMPAEMIAGANEYYEYTKELTGEDNANAEEVKALTADEGSKFAEMVGIKCDDEAGTITFTLVDALPYFPSVATYNCLYPLSADLIEEIGVDGYRDITWENMWYSGAYTVTYFENLNQKVLTKSPNYWNDANCKRFDTVTIKMVESVATAYQLFKQGELDHVSLDQATLQGIYDGTADAEYKANLVESRPTKYSYQIHLVYAKNLEDGETPDDNWNTAVANENFRKAWYYGLDLTNYFARTNAINPLSCQNLCYTGNGVAFTSDGTDYTALVRKELGMDYDYEKYVRVDAEKAAEYKAKAMEELTAKGVTFPVTVDYFISGSSDVAAQTAEVLKNIFSTCLGDDFVTLKVNTYISSLANEVRKPRKASIYINGWGADFADPVNFLGQETYADPQAYYSNAYSNCNDNKDPDLIAAYQEFTDLVVAAKAITDDMDARYAAFAKAEACMLDHVLVIPCSYEVGWELTKVNNYSKVYSMYGMQGYRYVDWETNSAPYTTEEMAAFADAYNAE</sequence>